<dbReference type="Proteomes" id="UP000664632">
    <property type="component" value="Unassembled WGS sequence"/>
</dbReference>
<dbReference type="RefSeq" id="WP_207112939.1">
    <property type="nucleotide sequence ID" value="NZ_JAFLWD010000026.1"/>
</dbReference>
<dbReference type="InterPro" id="IPR000668">
    <property type="entry name" value="Peptidase_C1A_C"/>
</dbReference>
<keyword evidence="1" id="KW-0732">Signal</keyword>
<evidence type="ECO:0000313" key="4">
    <source>
        <dbReference type="EMBL" id="MBO0440913.1"/>
    </source>
</evidence>
<dbReference type="Pfam" id="PF02368">
    <property type="entry name" value="Big_2"/>
    <property type="match status" value="2"/>
</dbReference>
<dbReference type="SUPFAM" id="SSF49373">
    <property type="entry name" value="Invasin/intimin cell-adhesion fragments"/>
    <property type="match status" value="2"/>
</dbReference>
<dbReference type="Gene3D" id="2.60.120.380">
    <property type="match status" value="1"/>
</dbReference>
<feature type="signal peptide" evidence="1">
    <location>
        <begin position="1"/>
        <end position="22"/>
    </location>
</feature>
<dbReference type="InterPro" id="IPR038765">
    <property type="entry name" value="Papain-like_cys_pep_sf"/>
</dbReference>
<dbReference type="SMART" id="SM00635">
    <property type="entry name" value="BID_2"/>
    <property type="match status" value="2"/>
</dbReference>
<evidence type="ECO:0000259" key="3">
    <source>
        <dbReference type="SMART" id="SM00645"/>
    </source>
</evidence>
<proteinExistence type="predicted"/>
<dbReference type="InterPro" id="IPR000169">
    <property type="entry name" value="Pept_cys_AS"/>
</dbReference>
<dbReference type="SUPFAM" id="SSF54001">
    <property type="entry name" value="Cysteine proteinases"/>
    <property type="match status" value="1"/>
</dbReference>
<dbReference type="Gene3D" id="3.90.70.10">
    <property type="entry name" value="Cysteine proteinases"/>
    <property type="match status" value="1"/>
</dbReference>
<dbReference type="Gene3D" id="2.60.40.1080">
    <property type="match status" value="2"/>
</dbReference>
<dbReference type="PROSITE" id="PS00139">
    <property type="entry name" value="THIOL_PROTEASE_CYS"/>
    <property type="match status" value="1"/>
</dbReference>
<protein>
    <submittedName>
        <fullName evidence="4">Ig-like domain-containing protein</fullName>
    </submittedName>
</protein>
<gene>
    <name evidence="4" type="ORF">JZO69_11110</name>
</gene>
<dbReference type="CDD" id="cd02619">
    <property type="entry name" value="Peptidase_C1"/>
    <property type="match status" value="1"/>
</dbReference>
<accession>A0ABS3H072</accession>
<dbReference type="SMART" id="SM00645">
    <property type="entry name" value="Pept_C1"/>
    <property type="match status" value="1"/>
</dbReference>
<dbReference type="EMBL" id="JAFLWD010000026">
    <property type="protein sequence ID" value="MBO0440913.1"/>
    <property type="molecule type" value="Genomic_DNA"/>
</dbReference>
<name>A0ABS3H072_9ENTE</name>
<feature type="domain" description="BIG2" evidence="2">
    <location>
        <begin position="523"/>
        <end position="600"/>
    </location>
</feature>
<evidence type="ECO:0000259" key="2">
    <source>
        <dbReference type="SMART" id="SM00635"/>
    </source>
</evidence>
<reference evidence="4 5" key="1">
    <citation type="submission" date="2021-03" db="EMBL/GenBank/DDBJ databases">
        <title>Enterococcal diversity collection.</title>
        <authorList>
            <person name="Gilmore M.S."/>
            <person name="Schwartzman J."/>
            <person name="Van Tyne D."/>
            <person name="Martin M."/>
            <person name="Earl A.M."/>
            <person name="Manson A.L."/>
            <person name="Straub T."/>
            <person name="Salamzade R."/>
            <person name="Saavedra J."/>
            <person name="Lebreton F."/>
            <person name="Prichula J."/>
            <person name="Schaufler K."/>
            <person name="Gaca A."/>
            <person name="Sgardioli B."/>
            <person name="Wagenaar J."/>
            <person name="Strong T."/>
        </authorList>
    </citation>
    <scope>NUCLEOTIDE SEQUENCE [LARGE SCALE GENOMIC DNA]</scope>
    <source>
        <strain evidence="4 5">DIV0869a</strain>
    </source>
</reference>
<comment type="caution">
    <text evidence="4">The sequence shown here is derived from an EMBL/GenBank/DDBJ whole genome shotgun (WGS) entry which is preliminary data.</text>
</comment>
<dbReference type="InterPro" id="IPR008964">
    <property type="entry name" value="Invasin/intimin_cell_adhesion"/>
</dbReference>
<feature type="domain" description="Peptidase C1A papain C-terminal" evidence="3">
    <location>
        <begin position="66"/>
        <end position="336"/>
    </location>
</feature>
<evidence type="ECO:0000313" key="5">
    <source>
        <dbReference type="Proteomes" id="UP000664632"/>
    </source>
</evidence>
<evidence type="ECO:0000256" key="1">
    <source>
        <dbReference type="SAM" id="SignalP"/>
    </source>
</evidence>
<feature type="domain" description="BIG2" evidence="2">
    <location>
        <begin position="609"/>
        <end position="686"/>
    </location>
</feature>
<sequence length="1450" mass="162092">MKKCFKALVALLGGMTFLSVFSVGGYAVDLPKEVEYFPSEPDSGIKVEIPRDIPETELFKKKRQLFPEKFDFSNGNFETVMKDQGELGLCWAYSGTDTIAISAKKEFGEEYYISPNYFNYYFSKNSFSDILNPHHIGRTLDGGGNANSIFTQGALNNLGTTETIFPTPKIREVNQSMVSSDFYNQTKEKLPMSIEKVVKVPGVSYQTESQEKKEKKVEDIKSLIYTYGAATFYYDTKYSHDSKYYSHKTNSTYVPVEDAKANLISTNGDWLTANHGIIIVGWDDNYDKENFVKKPKNNGAFKMKNSWGAQNHDKGYFYMSYEDAYLLAAENIAADTTKETYDHVNSYINGEQYSYINLDSQSKDIYLGNTFTTSKKAESLEAVSILTNQSHINYEIYYLGKAIEKNKTFSGFDGLEKIASGTKDEPGYELLKTKEVMIDPNTEYSIIIKYTYPQDVSTMNIPLQQVKDVTKGQTPHLDAGRSFYSNMNENGKRHWLSVSDGSLWGMDRRYNLWANAYTRDSHEEMTINISPETAELTVGDVKKLDAIVTPENAVNKKISWSSSNKDIATISETGEVTAKAAGKVTITAKTEVGNKIATAEITVIPKYVSVIGVTVEPSNIQLKTKETKQLKATINPENATNKLVAWSSSNPEIVTVSKDGEVTGISAGKATIIVKTIDGNKEVKSVVNVIEEEVDDHGDTGETATKIKAGELVKGKINSSGDIDVFEMNIKSEKNQTIVLESPNGYVPEWTVKLGSSWYGPYTGVEAGIVKGMYRTTYFSKNPSDNTVRFYVDKRLVSAGKMYEFTVRVLSEGESLEEGDDHGDTGETATKIKEGELVKGKINTDTDIDVFEMALPEGADKTVVLESPNGQSEKFSIQNGAGTWFHQFKGTKEPKKPNQPFRTMYNSDQPKDKLIRFYIDKTFEKVGTTYEFKVTVLQKGQELEIDDHGDTGETATKIKAGELVKGKINSSSDIDVFEMNIKSEKNQTIVLESPNGYVPEWTVKVGSFWFGPYTGAEAGIAKGMYRTTYFSQNPSDNAVRFYVDKRLVSAGKMYEFTVRVLSEGESLEEVDDHGDTGETATKIKEGELVKGRINSLSDIDVFEMNIKSEKNQTIILESPNGYVPEWTVKLGSSWYGPYTGVKSGIVKGMYRTTYFSKNPSDNTVRFYVDKRLVSAGKMYEFTVRVLSEGESLEEVDDHGDTGETATKIKAGELVKGKINSSGDIDVFEMNIKSEKNQTIVLESPNGYVPEWTVKLGYSWYGPYTGAEAGIVKGMYRTTYFSKNPSDNTVRFYVDRRLVSAGKMYEFTVRVLSEGESLEEGDDHGDTGETATKIKEGELVKGKINTDTDIDVFEMALPEGADKTVVLESPNGQSEKFSIQNGAGTWFHQFKGTKEPKKPNQPFRTMYNSDQPKDKLIRFYIDKTFEKVGTTYEFKVTVLQKGQELDINAYK</sequence>
<feature type="chain" id="PRO_5047329522" evidence="1">
    <location>
        <begin position="23"/>
        <end position="1450"/>
    </location>
</feature>
<organism evidence="4 5">
    <name type="scientific">Candidatus Enterococcus ikei</name>
    <dbReference type="NCBI Taxonomy" id="2815326"/>
    <lineage>
        <taxon>Bacteria</taxon>
        <taxon>Bacillati</taxon>
        <taxon>Bacillota</taxon>
        <taxon>Bacilli</taxon>
        <taxon>Lactobacillales</taxon>
        <taxon>Enterococcaceae</taxon>
        <taxon>Enterococcus</taxon>
    </lineage>
</organism>
<keyword evidence="5" id="KW-1185">Reference proteome</keyword>
<dbReference type="InterPro" id="IPR003343">
    <property type="entry name" value="Big_2"/>
</dbReference>